<dbReference type="GO" id="GO:0004359">
    <property type="term" value="F:glutaminase activity"/>
    <property type="evidence" value="ECO:0007669"/>
    <property type="project" value="InterPro"/>
</dbReference>
<dbReference type="GO" id="GO:0005737">
    <property type="term" value="C:cytoplasm"/>
    <property type="evidence" value="ECO:0007669"/>
    <property type="project" value="InterPro"/>
</dbReference>
<evidence type="ECO:0000256" key="8">
    <source>
        <dbReference type="HAMAP-Rule" id="MF_00193"/>
    </source>
</evidence>
<dbReference type="NCBIfam" id="TIGR00552">
    <property type="entry name" value="nadE"/>
    <property type="match status" value="1"/>
</dbReference>
<dbReference type="GO" id="GO:0008795">
    <property type="term" value="F:NAD+ synthase activity"/>
    <property type="evidence" value="ECO:0007669"/>
    <property type="project" value="UniProtKB-UniRule"/>
</dbReference>
<feature type="binding site" evidence="8">
    <location>
        <position position="200"/>
    </location>
    <ligand>
        <name>ATP</name>
        <dbReference type="ChEBI" id="CHEBI:30616"/>
    </ligand>
</feature>
<feature type="binding site" description="in other chain" evidence="8">
    <location>
        <position position="162"/>
    </location>
    <ligand>
        <name>deamido-NAD(+)</name>
        <dbReference type="ChEBI" id="CHEBI:58437"/>
        <note>ligand shared between two neighboring subunits</note>
    </ligand>
</feature>
<dbReference type="InterPro" id="IPR022926">
    <property type="entry name" value="NH(3)-dep_NAD(+)_synth"/>
</dbReference>
<keyword evidence="5 8" id="KW-0067">ATP-binding</keyword>
<evidence type="ECO:0000313" key="12">
    <source>
        <dbReference type="Proteomes" id="UP000500686"/>
    </source>
</evidence>
<evidence type="ECO:0000256" key="3">
    <source>
        <dbReference type="ARBA" id="ARBA00022723"/>
    </source>
</evidence>
<protein>
    <recommendedName>
        <fullName evidence="8 10">NH(3)-dependent NAD(+) synthetase</fullName>
        <ecNumber evidence="8 10">6.3.1.5</ecNumber>
    </recommendedName>
</protein>
<keyword evidence="12" id="KW-1185">Reference proteome</keyword>
<dbReference type="Pfam" id="PF02540">
    <property type="entry name" value="NAD_synthase"/>
    <property type="match status" value="1"/>
</dbReference>
<feature type="binding site" evidence="8">
    <location>
        <position position="149"/>
    </location>
    <ligand>
        <name>ATP</name>
        <dbReference type="ChEBI" id="CHEBI:30616"/>
    </ligand>
</feature>
<feature type="binding site" evidence="8">
    <location>
        <position position="178"/>
    </location>
    <ligand>
        <name>ATP</name>
        <dbReference type="ChEBI" id="CHEBI:30616"/>
    </ligand>
</feature>
<dbReference type="GO" id="GO:0003952">
    <property type="term" value="F:NAD+ synthase (glutamine-hydrolyzing) activity"/>
    <property type="evidence" value="ECO:0007669"/>
    <property type="project" value="InterPro"/>
</dbReference>
<organism evidence="11 12">
    <name type="scientific">Mycoplasma miroungigenitalium</name>
    <dbReference type="NCBI Taxonomy" id="754515"/>
    <lineage>
        <taxon>Bacteria</taxon>
        <taxon>Bacillati</taxon>
        <taxon>Mycoplasmatota</taxon>
        <taxon>Mollicutes</taxon>
        <taxon>Mycoplasmataceae</taxon>
        <taxon>Mycoplasma</taxon>
    </lineage>
</organism>
<dbReference type="GO" id="GO:0009435">
    <property type="term" value="P:NAD+ biosynthetic process"/>
    <property type="evidence" value="ECO:0007669"/>
    <property type="project" value="UniProtKB-UniRule"/>
</dbReference>
<evidence type="ECO:0000313" key="11">
    <source>
        <dbReference type="EMBL" id="QJR43490.1"/>
    </source>
</evidence>
<evidence type="ECO:0000256" key="10">
    <source>
        <dbReference type="RuleBase" id="RU003812"/>
    </source>
</evidence>
<feature type="binding site" evidence="8">
    <location>
        <begin position="49"/>
        <end position="56"/>
    </location>
    <ligand>
        <name>ATP</name>
        <dbReference type="ChEBI" id="CHEBI:30616"/>
    </ligand>
</feature>
<evidence type="ECO:0000256" key="5">
    <source>
        <dbReference type="ARBA" id="ARBA00022840"/>
    </source>
</evidence>
<dbReference type="HAMAP" id="MF_00193">
    <property type="entry name" value="NadE_ammonia_dep"/>
    <property type="match status" value="1"/>
</dbReference>
<reference evidence="11 12" key="1">
    <citation type="submission" date="2020-05" db="EMBL/GenBank/DDBJ databases">
        <title>Novel Mycoplasma species detected in Mirounga angustirostris (northern elephant seal) from the USA.</title>
        <authorList>
            <person name="Volokhov D.V."/>
        </authorList>
    </citation>
    <scope>NUCLEOTIDE SEQUENCE [LARGE SCALE GENOMIC DNA]</scope>
    <source>
        <strain evidence="11 12">Mirounga ES2806-GEN</strain>
    </source>
</reference>
<dbReference type="Gene3D" id="3.40.50.620">
    <property type="entry name" value="HUPs"/>
    <property type="match status" value="1"/>
</dbReference>
<keyword evidence="4 8" id="KW-0547">Nucleotide-binding</keyword>
<dbReference type="AlphaFoldDB" id="A0A6M4J984"/>
<dbReference type="EMBL" id="CP053096">
    <property type="protein sequence ID" value="QJR43490.1"/>
    <property type="molecule type" value="Genomic_DNA"/>
</dbReference>
<dbReference type="InterPro" id="IPR003694">
    <property type="entry name" value="NAD_synthase"/>
</dbReference>
<evidence type="ECO:0000256" key="1">
    <source>
        <dbReference type="ARBA" id="ARBA00005859"/>
    </source>
</evidence>
<keyword evidence="2 8" id="KW-0436">Ligase</keyword>
<dbReference type="SUPFAM" id="SSF52402">
    <property type="entry name" value="Adenine nucleotide alpha hydrolases-like"/>
    <property type="match status" value="1"/>
</dbReference>
<proteinExistence type="inferred from homology"/>
<dbReference type="EC" id="6.3.1.5" evidence="8 10"/>
<feature type="binding site" description="in other chain" evidence="8">
    <location>
        <position position="129"/>
    </location>
    <ligand>
        <name>deamido-NAD(+)</name>
        <dbReference type="ChEBI" id="CHEBI:58437"/>
        <note>ligand shared between two neighboring subunits</note>
    </ligand>
</feature>
<dbReference type="UniPathway" id="UPA00253">
    <property type="reaction ID" value="UER00333"/>
</dbReference>
<feature type="binding site" evidence="8">
    <location>
        <position position="169"/>
    </location>
    <ligand>
        <name>deamido-NAD(+)</name>
        <dbReference type="ChEBI" id="CHEBI:58437"/>
        <note>ligand shared between two neighboring subunits</note>
    </ligand>
</feature>
<feature type="binding site" evidence="8">
    <location>
        <position position="154"/>
    </location>
    <ligand>
        <name>Mg(2+)</name>
        <dbReference type="ChEBI" id="CHEBI:18420"/>
    </ligand>
</feature>
<keyword evidence="3 8" id="KW-0479">Metal-binding</keyword>
<gene>
    <name evidence="8 11" type="primary">nadE</name>
    <name evidence="11" type="ORF">HLA87_01660</name>
</gene>
<dbReference type="GO" id="GO:0005524">
    <property type="term" value="F:ATP binding"/>
    <property type="evidence" value="ECO:0007669"/>
    <property type="project" value="UniProtKB-UniRule"/>
</dbReference>
<keyword evidence="7 8" id="KW-0520">NAD</keyword>
<dbReference type="InterPro" id="IPR022310">
    <property type="entry name" value="NAD/GMP_synthase"/>
</dbReference>
<comment type="pathway">
    <text evidence="8">Cofactor biosynthesis; NAD(+) biosynthesis; NAD(+) from deamido-NAD(+) (ammonia route): step 1/1.</text>
</comment>
<evidence type="ECO:0000256" key="4">
    <source>
        <dbReference type="ARBA" id="ARBA00022741"/>
    </source>
</evidence>
<feature type="binding site" description="in other chain" evidence="8">
    <location>
        <begin position="248"/>
        <end position="249"/>
    </location>
    <ligand>
        <name>deamido-NAD(+)</name>
        <dbReference type="ChEBI" id="CHEBI:58437"/>
        <note>ligand shared between two neighboring subunits</note>
    </ligand>
</feature>
<dbReference type="PANTHER" id="PTHR23090">
    <property type="entry name" value="NH 3 /GLUTAMINE-DEPENDENT NAD + SYNTHETASE"/>
    <property type="match status" value="1"/>
</dbReference>
<dbReference type="Proteomes" id="UP000500686">
    <property type="component" value="Chromosome"/>
</dbReference>
<evidence type="ECO:0000256" key="7">
    <source>
        <dbReference type="ARBA" id="ARBA00023027"/>
    </source>
</evidence>
<evidence type="ECO:0000256" key="2">
    <source>
        <dbReference type="ARBA" id="ARBA00022598"/>
    </source>
</evidence>
<dbReference type="RefSeq" id="WP_171111289.1">
    <property type="nucleotide sequence ID" value="NZ_CP053096.1"/>
</dbReference>
<accession>A0A6M4J984</accession>
<comment type="subunit">
    <text evidence="8">Homodimer.</text>
</comment>
<dbReference type="KEGG" id="mmir:HLA87_01660"/>
<sequence length="267" mass="30332">MSIKRVGLRVDNSINARPDSKKIKEYVDYLVDWLTQRVKKAHAKGIIVGISGGIDSSLVAALAKKAFPDNTLGVVMPIDSMSFDLAHIEELKKNLYLSTVTVDLKNTFDEITRVTCVEDKMSLSNIKPRLRMTTLYALAQQHNYIVAGTDNEDELFIGYFTKHGDGGVDILPISRLLKNEVQLMARYLNVPESIINKKPSAGLWEGQSDEDELGFSYADLDNYLNNNFNLINSDIKLKIDRLHKNTHHKRQKAYQPKSIKEFFKKEK</sequence>
<dbReference type="GO" id="GO:0046872">
    <property type="term" value="F:metal ion binding"/>
    <property type="evidence" value="ECO:0007669"/>
    <property type="project" value="UniProtKB-KW"/>
</dbReference>
<feature type="binding site" evidence="8">
    <location>
        <position position="55"/>
    </location>
    <ligand>
        <name>Mg(2+)</name>
        <dbReference type="ChEBI" id="CHEBI:18420"/>
    </ligand>
</feature>
<dbReference type="InterPro" id="IPR014729">
    <property type="entry name" value="Rossmann-like_a/b/a_fold"/>
</dbReference>
<comment type="catalytic activity">
    <reaction evidence="8 10">
        <text>deamido-NAD(+) + NH4(+) + ATP = AMP + diphosphate + NAD(+) + H(+)</text>
        <dbReference type="Rhea" id="RHEA:21188"/>
        <dbReference type="ChEBI" id="CHEBI:15378"/>
        <dbReference type="ChEBI" id="CHEBI:28938"/>
        <dbReference type="ChEBI" id="CHEBI:30616"/>
        <dbReference type="ChEBI" id="CHEBI:33019"/>
        <dbReference type="ChEBI" id="CHEBI:57540"/>
        <dbReference type="ChEBI" id="CHEBI:58437"/>
        <dbReference type="ChEBI" id="CHEBI:456215"/>
        <dbReference type="EC" id="6.3.1.5"/>
    </reaction>
</comment>
<dbReference type="PANTHER" id="PTHR23090:SF9">
    <property type="entry name" value="GLUTAMINE-DEPENDENT NAD(+) SYNTHETASE"/>
    <property type="match status" value="1"/>
</dbReference>
<evidence type="ECO:0000256" key="6">
    <source>
        <dbReference type="ARBA" id="ARBA00022842"/>
    </source>
</evidence>
<evidence type="ECO:0000256" key="9">
    <source>
        <dbReference type="RuleBase" id="RU003811"/>
    </source>
</evidence>
<name>A0A6M4J984_9MOLU</name>
<keyword evidence="6 8" id="KW-0460">Magnesium</keyword>
<comment type="similarity">
    <text evidence="1 8 9">Belongs to the NAD synthetase family.</text>
</comment>
<comment type="function">
    <text evidence="8">Catalyzes the ATP-dependent amidation of deamido-NAD to form NAD. Uses ammonia as a nitrogen source.</text>
</comment>
<dbReference type="CDD" id="cd00553">
    <property type="entry name" value="NAD_synthase"/>
    <property type="match status" value="1"/>
</dbReference>